<evidence type="ECO:0000313" key="2">
    <source>
        <dbReference type="EMBL" id="ACO47503.1"/>
    </source>
</evidence>
<dbReference type="HOGENOM" id="CLU_2751102_0_0_0"/>
<keyword evidence="1" id="KW-0472">Membrane</keyword>
<dbReference type="OrthoDB" id="881941at2"/>
<accession>C1D264</accession>
<reference evidence="2 3" key="1">
    <citation type="journal article" date="2009" name="PLoS Genet.">
        <title>Alliance of proteomics and genomics to unravel the specificities of Sahara bacterium Deinococcus deserti.</title>
        <authorList>
            <person name="de Groot A."/>
            <person name="Dulermo R."/>
            <person name="Ortet P."/>
            <person name="Blanchard L."/>
            <person name="Guerin P."/>
            <person name="Fernandez B."/>
            <person name="Vacherie B."/>
            <person name="Dossat C."/>
            <person name="Jolivet E."/>
            <person name="Siguier P."/>
            <person name="Chandler M."/>
            <person name="Barakat M."/>
            <person name="Dedieu A."/>
            <person name="Barbe V."/>
            <person name="Heulin T."/>
            <person name="Sommer S."/>
            <person name="Achouak W."/>
            <person name="Armengaud J."/>
        </authorList>
    </citation>
    <scope>NUCLEOTIDE SEQUENCE [LARGE SCALE GENOMIC DNA]</scope>
    <source>
        <strain evidence="3">DSM 17065 / CIP 109153 / LMG 22923 / VCD115</strain>
        <plasmid evidence="3">pDeide1</plasmid>
    </source>
</reference>
<evidence type="ECO:0000256" key="1">
    <source>
        <dbReference type="SAM" id="Phobius"/>
    </source>
</evidence>
<keyword evidence="1" id="KW-1133">Transmembrane helix</keyword>
<dbReference type="AlphaFoldDB" id="C1D264"/>
<geneLocation type="plasmid" evidence="3">
    <name>pDeide1</name>
</geneLocation>
<dbReference type="KEGG" id="ddr:Deide_1p00918"/>
<dbReference type="EMBL" id="CP001115">
    <property type="protein sequence ID" value="ACO47503.1"/>
    <property type="molecule type" value="Genomic_DNA"/>
</dbReference>
<evidence type="ECO:0000313" key="3">
    <source>
        <dbReference type="Proteomes" id="UP000002208"/>
    </source>
</evidence>
<protein>
    <submittedName>
        <fullName evidence="2">Uncharacterized protein</fullName>
    </submittedName>
</protein>
<organism evidence="2 3">
    <name type="scientific">Deinococcus deserti (strain DSM 17065 / CIP 109153 / LMG 22923 / VCD115)</name>
    <dbReference type="NCBI Taxonomy" id="546414"/>
    <lineage>
        <taxon>Bacteria</taxon>
        <taxon>Thermotogati</taxon>
        <taxon>Deinococcota</taxon>
        <taxon>Deinococci</taxon>
        <taxon>Deinococcales</taxon>
        <taxon>Deinococcaceae</taxon>
        <taxon>Deinococcus</taxon>
    </lineage>
</organism>
<feature type="transmembrane region" description="Helical" evidence="1">
    <location>
        <begin position="20"/>
        <end position="37"/>
    </location>
</feature>
<proteinExistence type="predicted"/>
<keyword evidence="1" id="KW-0812">Transmembrane</keyword>
<name>C1D264_DEIDV</name>
<gene>
    <name evidence="2" type="ordered locus">Deide_1p00918</name>
</gene>
<dbReference type="Proteomes" id="UP000002208">
    <property type="component" value="Plasmid 1"/>
</dbReference>
<keyword evidence="2" id="KW-0614">Plasmid</keyword>
<sequence length="70" mass="7594">MGFFDPHAVSLLFRRPRVGLLLNVAIIVSDIIVNSFVQHGALLVLSSAFQGLQAQTAFLGFVLGIRVSVR</sequence>
<feature type="transmembrane region" description="Helical" evidence="1">
    <location>
        <begin position="43"/>
        <end position="65"/>
    </location>
</feature>
<keyword evidence="3" id="KW-1185">Reference proteome</keyword>